<dbReference type="HOGENOM" id="CLU_077239_0_0_1"/>
<dbReference type="GO" id="GO:0036503">
    <property type="term" value="P:ERAD pathway"/>
    <property type="evidence" value="ECO:0000318"/>
    <property type="project" value="GO_Central"/>
</dbReference>
<dbReference type="InterPro" id="IPR018253">
    <property type="entry name" value="DnaJ_domain_CS"/>
</dbReference>
<feature type="domain" description="J" evidence="6">
    <location>
        <begin position="31"/>
        <end position="93"/>
    </location>
</feature>
<evidence type="ECO:0000313" key="8">
    <source>
        <dbReference type="Proteomes" id="UP000000305"/>
    </source>
</evidence>
<dbReference type="EMBL" id="GL732732">
    <property type="protein sequence ID" value="EFX65749.1"/>
    <property type="molecule type" value="Genomic_DNA"/>
</dbReference>
<comment type="subunit">
    <text evidence="5">Interacts with HSPA5/BiP; interaction is direct. Interacts with ERN1/IRE1 (via the luminal region). Interacts with DERL1.</text>
</comment>
<evidence type="ECO:0000259" key="6">
    <source>
        <dbReference type="PROSITE" id="PS50076"/>
    </source>
</evidence>
<dbReference type="PANTHER" id="PTHR44360">
    <property type="entry name" value="DNAJ HOMOLOG SUBFAMILY B MEMBER 9"/>
    <property type="match status" value="1"/>
</dbReference>
<accession>E9HR95</accession>
<dbReference type="KEGG" id="dpx:DAPPUDRAFT_231850"/>
<dbReference type="InParanoid" id="E9HR95"/>
<dbReference type="InterPro" id="IPR036869">
    <property type="entry name" value="J_dom_sf"/>
</dbReference>
<dbReference type="PROSITE" id="PS00636">
    <property type="entry name" value="DNAJ_1"/>
    <property type="match status" value="1"/>
</dbReference>
<sequence length="204" mass="23870">MNSFQLINKKTFKKYVVNFDYKNFRAIGGSNYYDILGVDSKATEREIKKAFRKLALKYHPDKNPAFEEKFRDIAEAYEILSNPKKRKQYDDFGAEGTRNNGNQHSKFAYNFNFDDFMMQFDQHFGDFHHKFHSPTNKKHQKKADSMFNFGNIFNDDDDMFGGMDMQFDNMDSMFGFTDDLHQGTGCKTVTQKIGNVVTTYTQCS</sequence>
<keyword evidence="1" id="KW-0143">Chaperone</keyword>
<dbReference type="GO" id="GO:0051787">
    <property type="term" value="F:misfolded protein binding"/>
    <property type="evidence" value="ECO:0000318"/>
    <property type="project" value="GO_Central"/>
</dbReference>
<dbReference type="PROSITE" id="PS50076">
    <property type="entry name" value="DNAJ_2"/>
    <property type="match status" value="1"/>
</dbReference>
<evidence type="ECO:0000256" key="5">
    <source>
        <dbReference type="ARBA" id="ARBA00046365"/>
    </source>
</evidence>
<comment type="function">
    <text evidence="4">Co-chaperone for Hsp70 protein HSPA5/BiP that acts as a key repressor of the ERN1/IRE1-mediated unfolded protein response (UPR). J domain-containing co-chaperones stimulate the ATPase activity of Hsp70 proteins and are required for efficient substrate recognition by Hsp70 proteins. In the unstressed endoplasmic reticulum, interacts with the luminal region of ERN1/IRE1 and selectively recruits HSPA5/BiP: HSPA5/BiP disrupts the dimerization of the active ERN1/IRE1 luminal region, thereby inactivating ERN1/IRE1. Also involved in endoplasmic reticulum-associated degradation (ERAD) of misfolded proteins. Required for survival of B-cell progenitors and normal antibody production.</text>
</comment>
<gene>
    <name evidence="7" type="ORF">DAPPUDRAFT_231850</name>
</gene>
<dbReference type="InterPro" id="IPR051948">
    <property type="entry name" value="Hsp70_co-chaperone_J-domain"/>
</dbReference>
<dbReference type="SUPFAM" id="SSF46565">
    <property type="entry name" value="Chaperone J-domain"/>
    <property type="match status" value="1"/>
</dbReference>
<keyword evidence="8" id="KW-1185">Reference proteome</keyword>
<organism evidence="7 8">
    <name type="scientific">Daphnia pulex</name>
    <name type="common">Water flea</name>
    <dbReference type="NCBI Taxonomy" id="6669"/>
    <lineage>
        <taxon>Eukaryota</taxon>
        <taxon>Metazoa</taxon>
        <taxon>Ecdysozoa</taxon>
        <taxon>Arthropoda</taxon>
        <taxon>Crustacea</taxon>
        <taxon>Branchiopoda</taxon>
        <taxon>Diplostraca</taxon>
        <taxon>Cladocera</taxon>
        <taxon>Anomopoda</taxon>
        <taxon>Daphniidae</taxon>
        <taxon>Daphnia</taxon>
    </lineage>
</organism>
<dbReference type="GO" id="GO:0051087">
    <property type="term" value="F:protein-folding chaperone binding"/>
    <property type="evidence" value="ECO:0000318"/>
    <property type="project" value="GO_Central"/>
</dbReference>
<evidence type="ECO:0000256" key="4">
    <source>
        <dbReference type="ARBA" id="ARBA00045428"/>
    </source>
</evidence>
<dbReference type="GO" id="GO:0005783">
    <property type="term" value="C:endoplasmic reticulum"/>
    <property type="evidence" value="ECO:0000318"/>
    <property type="project" value="GO_Central"/>
</dbReference>
<dbReference type="PRINTS" id="PR00625">
    <property type="entry name" value="JDOMAIN"/>
</dbReference>
<evidence type="ECO:0000313" key="7">
    <source>
        <dbReference type="EMBL" id="EFX65749.1"/>
    </source>
</evidence>
<dbReference type="eggNOG" id="KOG0714">
    <property type="taxonomic scope" value="Eukaryota"/>
</dbReference>
<evidence type="ECO:0000256" key="2">
    <source>
        <dbReference type="ARBA" id="ARBA00040158"/>
    </source>
</evidence>
<dbReference type="AlphaFoldDB" id="E9HR95"/>
<proteinExistence type="predicted"/>
<dbReference type="Pfam" id="PF00226">
    <property type="entry name" value="DnaJ"/>
    <property type="match status" value="1"/>
</dbReference>
<dbReference type="PANTHER" id="PTHR44360:SF1">
    <property type="entry name" value="DNAJ HOMOLOG SUBFAMILY B MEMBER 9"/>
    <property type="match status" value="1"/>
</dbReference>
<dbReference type="Gene3D" id="1.10.287.110">
    <property type="entry name" value="DnaJ domain"/>
    <property type="match status" value="1"/>
</dbReference>
<dbReference type="CDD" id="cd06257">
    <property type="entry name" value="DnaJ"/>
    <property type="match status" value="1"/>
</dbReference>
<dbReference type="SMART" id="SM00271">
    <property type="entry name" value="DnaJ"/>
    <property type="match status" value="1"/>
</dbReference>
<dbReference type="OMA" id="HSQHKRH"/>
<protein>
    <recommendedName>
        <fullName evidence="2">DnaJ homolog subfamily B member 9</fullName>
    </recommendedName>
    <alternativeName>
        <fullName evidence="3">Endoplasmic reticulum DNA J domain-containing protein 4</fullName>
    </alternativeName>
</protein>
<evidence type="ECO:0000256" key="1">
    <source>
        <dbReference type="ARBA" id="ARBA00023186"/>
    </source>
</evidence>
<dbReference type="OrthoDB" id="6342062at2759"/>
<name>E9HR95_DAPPU</name>
<evidence type="ECO:0000256" key="3">
    <source>
        <dbReference type="ARBA" id="ARBA00041533"/>
    </source>
</evidence>
<dbReference type="PhylomeDB" id="E9HR95"/>
<dbReference type="InterPro" id="IPR001623">
    <property type="entry name" value="DnaJ_domain"/>
</dbReference>
<dbReference type="STRING" id="6669.E9HR95"/>
<reference evidence="7 8" key="1">
    <citation type="journal article" date="2011" name="Science">
        <title>The ecoresponsive genome of Daphnia pulex.</title>
        <authorList>
            <person name="Colbourne J.K."/>
            <person name="Pfrender M.E."/>
            <person name="Gilbert D."/>
            <person name="Thomas W.K."/>
            <person name="Tucker A."/>
            <person name="Oakley T.H."/>
            <person name="Tokishita S."/>
            <person name="Aerts A."/>
            <person name="Arnold G.J."/>
            <person name="Basu M.K."/>
            <person name="Bauer D.J."/>
            <person name="Caceres C.E."/>
            <person name="Carmel L."/>
            <person name="Casola C."/>
            <person name="Choi J.H."/>
            <person name="Detter J.C."/>
            <person name="Dong Q."/>
            <person name="Dusheyko S."/>
            <person name="Eads B.D."/>
            <person name="Frohlich T."/>
            <person name="Geiler-Samerotte K.A."/>
            <person name="Gerlach D."/>
            <person name="Hatcher P."/>
            <person name="Jogdeo S."/>
            <person name="Krijgsveld J."/>
            <person name="Kriventseva E.V."/>
            <person name="Kultz D."/>
            <person name="Laforsch C."/>
            <person name="Lindquist E."/>
            <person name="Lopez J."/>
            <person name="Manak J.R."/>
            <person name="Muller J."/>
            <person name="Pangilinan J."/>
            <person name="Patwardhan R.P."/>
            <person name="Pitluck S."/>
            <person name="Pritham E.J."/>
            <person name="Rechtsteiner A."/>
            <person name="Rho M."/>
            <person name="Rogozin I.B."/>
            <person name="Sakarya O."/>
            <person name="Salamov A."/>
            <person name="Schaack S."/>
            <person name="Shapiro H."/>
            <person name="Shiga Y."/>
            <person name="Skalitzky C."/>
            <person name="Smith Z."/>
            <person name="Souvorov A."/>
            <person name="Sung W."/>
            <person name="Tang Z."/>
            <person name="Tsuchiya D."/>
            <person name="Tu H."/>
            <person name="Vos H."/>
            <person name="Wang M."/>
            <person name="Wolf Y.I."/>
            <person name="Yamagata H."/>
            <person name="Yamada T."/>
            <person name="Ye Y."/>
            <person name="Shaw J.R."/>
            <person name="Andrews J."/>
            <person name="Crease T.J."/>
            <person name="Tang H."/>
            <person name="Lucas S.M."/>
            <person name="Robertson H.M."/>
            <person name="Bork P."/>
            <person name="Koonin E.V."/>
            <person name="Zdobnov E.M."/>
            <person name="Grigoriev I.V."/>
            <person name="Lynch M."/>
            <person name="Boore J.L."/>
        </authorList>
    </citation>
    <scope>NUCLEOTIDE SEQUENCE [LARGE SCALE GENOMIC DNA]</scope>
</reference>
<dbReference type="Proteomes" id="UP000000305">
    <property type="component" value="Unassembled WGS sequence"/>
</dbReference>